<dbReference type="EMBL" id="CP002691">
    <property type="protein sequence ID" value="AEE49831.1"/>
    <property type="molecule type" value="Genomic_DNA"/>
</dbReference>
<evidence type="ECO:0000256" key="5">
    <source>
        <dbReference type="SAM" id="SignalP"/>
    </source>
</evidence>
<feature type="chain" id="PRO_5003316517" description="Cytochrome c domain-containing protein" evidence="5">
    <location>
        <begin position="24"/>
        <end position="194"/>
    </location>
</feature>
<keyword evidence="1 4" id="KW-0349">Heme</keyword>
<evidence type="ECO:0000256" key="2">
    <source>
        <dbReference type="ARBA" id="ARBA00022723"/>
    </source>
</evidence>
<reference evidence="7 8" key="1">
    <citation type="journal article" date="2011" name="Stand. Genomic Sci.">
        <title>Complete genome sequence of Haliscomenobacter hydrossis type strain (O).</title>
        <authorList>
            <consortium name="US DOE Joint Genome Institute (JGI-PGF)"/>
            <person name="Daligault H."/>
            <person name="Lapidus A."/>
            <person name="Zeytun A."/>
            <person name="Nolan M."/>
            <person name="Lucas S."/>
            <person name="Del Rio T.G."/>
            <person name="Tice H."/>
            <person name="Cheng J.F."/>
            <person name="Tapia R."/>
            <person name="Han C."/>
            <person name="Goodwin L."/>
            <person name="Pitluck S."/>
            <person name="Liolios K."/>
            <person name="Pagani I."/>
            <person name="Ivanova N."/>
            <person name="Huntemann M."/>
            <person name="Mavromatis K."/>
            <person name="Mikhailova N."/>
            <person name="Pati A."/>
            <person name="Chen A."/>
            <person name="Palaniappan K."/>
            <person name="Land M."/>
            <person name="Hauser L."/>
            <person name="Brambilla E.M."/>
            <person name="Rohde M."/>
            <person name="Verbarg S."/>
            <person name="Goker M."/>
            <person name="Bristow J."/>
            <person name="Eisen J.A."/>
            <person name="Markowitz V."/>
            <person name="Hugenholtz P."/>
            <person name="Kyrpides N.C."/>
            <person name="Klenk H.P."/>
            <person name="Woyke T."/>
        </authorList>
    </citation>
    <scope>NUCLEOTIDE SEQUENCE [LARGE SCALE GENOMIC DNA]</scope>
    <source>
        <strain evidence="8">ATCC 27775 / DSM 1100 / LMG 10767 / O</strain>
    </source>
</reference>
<feature type="signal peptide" evidence="5">
    <location>
        <begin position="1"/>
        <end position="23"/>
    </location>
</feature>
<dbReference type="GO" id="GO:0009055">
    <property type="term" value="F:electron transfer activity"/>
    <property type="evidence" value="ECO:0007669"/>
    <property type="project" value="InterPro"/>
</dbReference>
<dbReference type="PANTHER" id="PTHR35008:SF4">
    <property type="entry name" value="BLL4482 PROTEIN"/>
    <property type="match status" value="1"/>
</dbReference>
<name>F4L6I8_HALH1</name>
<accession>F4L6I8</accession>
<dbReference type="HOGENOM" id="CLU_117226_2_0_10"/>
<dbReference type="Proteomes" id="UP000008461">
    <property type="component" value="Chromosome"/>
</dbReference>
<dbReference type="GO" id="GO:0046872">
    <property type="term" value="F:metal ion binding"/>
    <property type="evidence" value="ECO:0007669"/>
    <property type="project" value="UniProtKB-KW"/>
</dbReference>
<dbReference type="SUPFAM" id="SSF46626">
    <property type="entry name" value="Cytochrome c"/>
    <property type="match status" value="1"/>
</dbReference>
<dbReference type="PANTHER" id="PTHR35008">
    <property type="entry name" value="BLL4482 PROTEIN-RELATED"/>
    <property type="match status" value="1"/>
</dbReference>
<dbReference type="eggNOG" id="COG2010">
    <property type="taxonomic scope" value="Bacteria"/>
</dbReference>
<proteinExistence type="predicted"/>
<dbReference type="PROSITE" id="PS51007">
    <property type="entry name" value="CYTC"/>
    <property type="match status" value="1"/>
</dbReference>
<protein>
    <recommendedName>
        <fullName evidence="6">Cytochrome c domain-containing protein</fullName>
    </recommendedName>
</protein>
<gene>
    <name evidence="7" type="ordered locus">Halhy_1946</name>
</gene>
<feature type="domain" description="Cytochrome c" evidence="6">
    <location>
        <begin position="38"/>
        <end position="180"/>
    </location>
</feature>
<dbReference type="InterPro" id="IPR036909">
    <property type="entry name" value="Cyt_c-like_dom_sf"/>
</dbReference>
<organism evidence="7 8">
    <name type="scientific">Haliscomenobacter hydrossis (strain ATCC 27775 / DSM 1100 / LMG 10767 / O)</name>
    <dbReference type="NCBI Taxonomy" id="760192"/>
    <lineage>
        <taxon>Bacteria</taxon>
        <taxon>Pseudomonadati</taxon>
        <taxon>Bacteroidota</taxon>
        <taxon>Saprospiria</taxon>
        <taxon>Saprospirales</taxon>
        <taxon>Haliscomenobacteraceae</taxon>
        <taxon>Haliscomenobacter</taxon>
    </lineage>
</organism>
<keyword evidence="2 4" id="KW-0479">Metal-binding</keyword>
<keyword evidence="8" id="KW-1185">Reference proteome</keyword>
<dbReference type="InterPro" id="IPR009056">
    <property type="entry name" value="Cyt_c-like_dom"/>
</dbReference>
<sequence length="194" mass="20933">MKKTLIWLPALALAFLTLQCAQEAPKTEDKPAAETEAERVKRGEYLVTIGGCEDCHSPKIMTDKGPAPDPKLRLSGHPAGVPLPAITDKGMAAPGQWVLFHPMSTASVGPWGTSYAANITPDKTGIGEWSFEQFKKALTEGKSKGLDGGRMLLPPMPWVNYINMKEEDLQAIFAYLKSLPAVSNLVPAPVPPVQ</sequence>
<dbReference type="STRING" id="760192.Halhy_1946"/>
<dbReference type="RefSeq" id="WP_013764384.1">
    <property type="nucleotide sequence ID" value="NC_015510.1"/>
</dbReference>
<dbReference type="KEGG" id="hhy:Halhy_1946"/>
<keyword evidence="3 4" id="KW-0408">Iron</keyword>
<reference key="2">
    <citation type="submission" date="2011-04" db="EMBL/GenBank/DDBJ databases">
        <title>Complete sequence of chromosome of Haliscomenobacter hydrossis DSM 1100.</title>
        <authorList>
            <consortium name="US DOE Joint Genome Institute (JGI-PGF)"/>
            <person name="Lucas S."/>
            <person name="Han J."/>
            <person name="Lapidus A."/>
            <person name="Bruce D."/>
            <person name="Goodwin L."/>
            <person name="Pitluck S."/>
            <person name="Peters L."/>
            <person name="Kyrpides N."/>
            <person name="Mavromatis K."/>
            <person name="Ivanova N."/>
            <person name="Ovchinnikova G."/>
            <person name="Pagani I."/>
            <person name="Daligault H."/>
            <person name="Detter J.C."/>
            <person name="Han C."/>
            <person name="Land M."/>
            <person name="Hauser L."/>
            <person name="Markowitz V."/>
            <person name="Cheng J.-F."/>
            <person name="Hugenholtz P."/>
            <person name="Woyke T."/>
            <person name="Wu D."/>
            <person name="Verbarg S."/>
            <person name="Frueling A."/>
            <person name="Brambilla E."/>
            <person name="Klenk H.-P."/>
            <person name="Eisen J.A."/>
        </authorList>
    </citation>
    <scope>NUCLEOTIDE SEQUENCE</scope>
    <source>
        <strain>DSM 1100</strain>
    </source>
</reference>
<dbReference type="OrthoDB" id="9809720at2"/>
<evidence type="ECO:0000313" key="7">
    <source>
        <dbReference type="EMBL" id="AEE49831.1"/>
    </source>
</evidence>
<evidence type="ECO:0000256" key="1">
    <source>
        <dbReference type="ARBA" id="ARBA00022617"/>
    </source>
</evidence>
<dbReference type="Gene3D" id="1.10.760.10">
    <property type="entry name" value="Cytochrome c-like domain"/>
    <property type="match status" value="1"/>
</dbReference>
<evidence type="ECO:0000313" key="8">
    <source>
        <dbReference type="Proteomes" id="UP000008461"/>
    </source>
</evidence>
<evidence type="ECO:0000256" key="4">
    <source>
        <dbReference type="PROSITE-ProRule" id="PRU00433"/>
    </source>
</evidence>
<evidence type="ECO:0000256" key="3">
    <source>
        <dbReference type="ARBA" id="ARBA00023004"/>
    </source>
</evidence>
<evidence type="ECO:0000259" key="6">
    <source>
        <dbReference type="PROSITE" id="PS51007"/>
    </source>
</evidence>
<dbReference type="GO" id="GO:0020037">
    <property type="term" value="F:heme binding"/>
    <property type="evidence" value="ECO:0007669"/>
    <property type="project" value="InterPro"/>
</dbReference>
<dbReference type="InterPro" id="IPR051459">
    <property type="entry name" value="Cytochrome_c-type_DH"/>
</dbReference>
<dbReference type="AlphaFoldDB" id="F4L6I8"/>
<keyword evidence="5" id="KW-0732">Signal</keyword>